<proteinExistence type="predicted"/>
<dbReference type="Pfam" id="PF25416">
    <property type="entry name" value="GRHL1_C"/>
    <property type="match status" value="1"/>
</dbReference>
<dbReference type="Proteomes" id="UP000823405">
    <property type="component" value="Unassembled WGS sequence"/>
</dbReference>
<dbReference type="GO" id="GO:0001228">
    <property type="term" value="F:DNA-binding transcription activator activity, RNA polymerase II-specific"/>
    <property type="evidence" value="ECO:0007669"/>
    <property type="project" value="TreeGrafter"/>
</dbReference>
<dbReference type="PANTHER" id="PTHR11037">
    <property type="entry name" value="TRANSCRIPTION FACTOR CP2"/>
    <property type="match status" value="1"/>
</dbReference>
<dbReference type="InterPro" id="IPR057520">
    <property type="entry name" value="GRHL1/CP2_C"/>
</dbReference>
<feature type="domain" description="GRHL1/CP2 C-terminal" evidence="2">
    <location>
        <begin position="32"/>
        <end position="120"/>
    </location>
</feature>
<evidence type="ECO:0000256" key="1">
    <source>
        <dbReference type="SAM" id="MobiDB-lite"/>
    </source>
</evidence>
<reference evidence="3" key="1">
    <citation type="journal article" date="2020" name="Fungal Divers.">
        <title>Resolving the Mortierellaceae phylogeny through synthesis of multi-gene phylogenetics and phylogenomics.</title>
        <authorList>
            <person name="Vandepol N."/>
            <person name="Liber J."/>
            <person name="Desiro A."/>
            <person name="Na H."/>
            <person name="Kennedy M."/>
            <person name="Barry K."/>
            <person name="Grigoriev I.V."/>
            <person name="Miller A.N."/>
            <person name="O'Donnell K."/>
            <person name="Stajich J.E."/>
            <person name="Bonito G."/>
        </authorList>
    </citation>
    <scope>NUCLEOTIDE SEQUENCE</scope>
    <source>
        <strain evidence="3">NVP60</strain>
    </source>
</reference>
<accession>A0A9P6QPN8</accession>
<organism evidence="3 4">
    <name type="scientific">Linnemannia gamsii</name>
    <dbReference type="NCBI Taxonomy" id="64522"/>
    <lineage>
        <taxon>Eukaryota</taxon>
        <taxon>Fungi</taxon>
        <taxon>Fungi incertae sedis</taxon>
        <taxon>Mucoromycota</taxon>
        <taxon>Mortierellomycotina</taxon>
        <taxon>Mortierellomycetes</taxon>
        <taxon>Mortierellales</taxon>
        <taxon>Mortierellaceae</taxon>
        <taxon>Linnemannia</taxon>
    </lineage>
</organism>
<comment type="caution">
    <text evidence="3">The sequence shown here is derived from an EMBL/GenBank/DDBJ whole genome shotgun (WGS) entry which is preliminary data.</text>
</comment>
<evidence type="ECO:0000259" key="2">
    <source>
        <dbReference type="Pfam" id="PF25416"/>
    </source>
</evidence>
<protein>
    <submittedName>
        <fullName evidence="3">Grainyhead-like</fullName>
    </submittedName>
</protein>
<dbReference type="GO" id="GO:0000978">
    <property type="term" value="F:RNA polymerase II cis-regulatory region sequence-specific DNA binding"/>
    <property type="evidence" value="ECO:0007669"/>
    <property type="project" value="TreeGrafter"/>
</dbReference>
<evidence type="ECO:0000313" key="4">
    <source>
        <dbReference type="Proteomes" id="UP000823405"/>
    </source>
</evidence>
<keyword evidence="4" id="KW-1185">Reference proteome</keyword>
<gene>
    <name evidence="3" type="primary">GRHL1_3</name>
    <name evidence="3" type="ORF">BGZ97_008222</name>
</gene>
<dbReference type="EMBL" id="JAAAIN010003725">
    <property type="protein sequence ID" value="KAG0284356.1"/>
    <property type="molecule type" value="Genomic_DNA"/>
</dbReference>
<dbReference type="OrthoDB" id="7680836at2759"/>
<name>A0A9P6QPN8_9FUNG</name>
<feature type="region of interest" description="Disordered" evidence="1">
    <location>
        <begin position="1"/>
        <end position="26"/>
    </location>
</feature>
<dbReference type="AlphaFoldDB" id="A0A9P6QPN8"/>
<dbReference type="GO" id="GO:0005634">
    <property type="term" value="C:nucleus"/>
    <property type="evidence" value="ECO:0007669"/>
    <property type="project" value="TreeGrafter"/>
</dbReference>
<evidence type="ECO:0000313" key="3">
    <source>
        <dbReference type="EMBL" id="KAG0284356.1"/>
    </source>
</evidence>
<dbReference type="InterPro" id="IPR040167">
    <property type="entry name" value="TF_CP2-like"/>
</dbReference>
<sequence>MIDGIQPPSSDLLDRDPSYIPQQRKKKPATMLCLYIKIGSESVYRAIYLERPTLNELLHKLCEKLEIQSSTVSAVFRKTTKKNLLVRADDAMVAQMPEEQDMEVEYEFNQQDGSVNLTLKY</sequence>
<dbReference type="PANTHER" id="PTHR11037:SF20">
    <property type="entry name" value="PROTEIN GRAINYHEAD"/>
    <property type="match status" value="1"/>
</dbReference>